<keyword evidence="8" id="KW-1185">Reference proteome</keyword>
<dbReference type="PROSITE" id="PS51387">
    <property type="entry name" value="FAD_PCMH"/>
    <property type="match status" value="1"/>
</dbReference>
<dbReference type="Gene3D" id="3.30.465.10">
    <property type="match status" value="1"/>
</dbReference>
<dbReference type="OrthoDB" id="2151789at2759"/>
<reference evidence="7 8" key="1">
    <citation type="submission" date="2020-03" db="EMBL/GenBank/DDBJ databases">
        <title>Draft Genome Sequence of Cudoniella acicularis.</title>
        <authorList>
            <person name="Buettner E."/>
            <person name="Kellner H."/>
        </authorList>
    </citation>
    <scope>NUCLEOTIDE SEQUENCE [LARGE SCALE GENOMIC DNA]</scope>
    <source>
        <strain evidence="7 8">DSM 108380</strain>
    </source>
</reference>
<gene>
    <name evidence="7" type="ORF">G7Y89_g968</name>
</gene>
<evidence type="ECO:0000256" key="5">
    <source>
        <dbReference type="SAM" id="SignalP"/>
    </source>
</evidence>
<keyword evidence="4" id="KW-0560">Oxidoreductase</keyword>
<dbReference type="SUPFAM" id="SSF56176">
    <property type="entry name" value="FAD-binding/transporter-associated domain-like"/>
    <property type="match status" value="1"/>
</dbReference>
<dbReference type="GO" id="GO:0016491">
    <property type="term" value="F:oxidoreductase activity"/>
    <property type="evidence" value="ECO:0007669"/>
    <property type="project" value="UniProtKB-KW"/>
</dbReference>
<feature type="domain" description="FAD-binding PCMH-type" evidence="6">
    <location>
        <begin position="85"/>
        <end position="257"/>
    </location>
</feature>
<sequence>MLLFLMAFLALLDIGFALPNPNSSFPFEDLLSSPERFGFPTWGQSLNVQAENLRDDVESGELNNCQFAVEFPTNAFVTLLTFKQAELTPTCRIDVSSAQDISTTIKVSKLTQCPFVVKSGGHAAFAGGSSIQNGMLINMARLNMVSLSDDRKITKVGPGNTWYDVYKKLDPLGASVVGGREAGVGVGGLALGGGISYFSGRYGWACDNVLNYEVVLANSSIVNASPTKYSDLYWALRGGSGTNFGVISRFDLATFEQGLLWGGSRFYSMDKNISLSEAFSNFVVDAPTDDFAHLYLAFVYASELGGFAANTGPVYGLPVANPPIFAELEKIPYVEDATGFSNLTSLTVALNQTAFLSFKTVTFNNDATLIKEVIEIFVEEASAVLDVPGIIPAFAFQPISLNIIDKMTKNGGNVLGLSSSSGPLTSNLPIVARLSLS</sequence>
<dbReference type="InterPro" id="IPR016166">
    <property type="entry name" value="FAD-bd_PCMH"/>
</dbReference>
<protein>
    <recommendedName>
        <fullName evidence="6">FAD-binding PCMH-type domain-containing protein</fullName>
    </recommendedName>
</protein>
<proteinExistence type="inferred from homology"/>
<dbReference type="PANTHER" id="PTHR42973:SF34">
    <property type="entry name" value="FAD BINDING DOMAIN PROTEIN (AFU_ORTHOLOGUE AFUA_3G02770)"/>
    <property type="match status" value="1"/>
</dbReference>
<evidence type="ECO:0000313" key="7">
    <source>
        <dbReference type="EMBL" id="KAF4637127.1"/>
    </source>
</evidence>
<evidence type="ECO:0000256" key="1">
    <source>
        <dbReference type="ARBA" id="ARBA00005466"/>
    </source>
</evidence>
<evidence type="ECO:0000256" key="3">
    <source>
        <dbReference type="ARBA" id="ARBA00022827"/>
    </source>
</evidence>
<dbReference type="InterPro" id="IPR036318">
    <property type="entry name" value="FAD-bd_PCMH-like_sf"/>
</dbReference>
<keyword evidence="5" id="KW-0732">Signal</keyword>
<accession>A0A8H4RW76</accession>
<name>A0A8H4RW76_9HELO</name>
<dbReference type="PANTHER" id="PTHR42973">
    <property type="entry name" value="BINDING OXIDOREDUCTASE, PUTATIVE (AFU_ORTHOLOGUE AFUA_1G17690)-RELATED"/>
    <property type="match status" value="1"/>
</dbReference>
<comment type="caution">
    <text evidence="7">The sequence shown here is derived from an EMBL/GenBank/DDBJ whole genome shotgun (WGS) entry which is preliminary data.</text>
</comment>
<feature type="signal peptide" evidence="5">
    <location>
        <begin position="1"/>
        <end position="17"/>
    </location>
</feature>
<feature type="chain" id="PRO_5034152696" description="FAD-binding PCMH-type domain-containing protein" evidence="5">
    <location>
        <begin position="18"/>
        <end position="437"/>
    </location>
</feature>
<dbReference type="InterPro" id="IPR050416">
    <property type="entry name" value="FAD-linked_Oxidoreductase"/>
</dbReference>
<dbReference type="InterPro" id="IPR016169">
    <property type="entry name" value="FAD-bd_PCMH_sub2"/>
</dbReference>
<dbReference type="Proteomes" id="UP000566819">
    <property type="component" value="Unassembled WGS sequence"/>
</dbReference>
<evidence type="ECO:0000259" key="6">
    <source>
        <dbReference type="PROSITE" id="PS51387"/>
    </source>
</evidence>
<dbReference type="Pfam" id="PF01565">
    <property type="entry name" value="FAD_binding_4"/>
    <property type="match status" value="1"/>
</dbReference>
<evidence type="ECO:0000256" key="4">
    <source>
        <dbReference type="ARBA" id="ARBA00023002"/>
    </source>
</evidence>
<evidence type="ECO:0000256" key="2">
    <source>
        <dbReference type="ARBA" id="ARBA00022630"/>
    </source>
</evidence>
<dbReference type="AlphaFoldDB" id="A0A8H4RW76"/>
<comment type="similarity">
    <text evidence="1">Belongs to the oxygen-dependent FAD-linked oxidoreductase family.</text>
</comment>
<keyword evidence="2" id="KW-0285">Flavoprotein</keyword>
<dbReference type="InterPro" id="IPR006094">
    <property type="entry name" value="Oxid_FAD_bind_N"/>
</dbReference>
<keyword evidence="3" id="KW-0274">FAD</keyword>
<evidence type="ECO:0000313" key="8">
    <source>
        <dbReference type="Proteomes" id="UP000566819"/>
    </source>
</evidence>
<dbReference type="GO" id="GO:0071949">
    <property type="term" value="F:FAD binding"/>
    <property type="evidence" value="ECO:0007669"/>
    <property type="project" value="InterPro"/>
</dbReference>
<organism evidence="7 8">
    <name type="scientific">Cudoniella acicularis</name>
    <dbReference type="NCBI Taxonomy" id="354080"/>
    <lineage>
        <taxon>Eukaryota</taxon>
        <taxon>Fungi</taxon>
        <taxon>Dikarya</taxon>
        <taxon>Ascomycota</taxon>
        <taxon>Pezizomycotina</taxon>
        <taxon>Leotiomycetes</taxon>
        <taxon>Helotiales</taxon>
        <taxon>Tricladiaceae</taxon>
        <taxon>Cudoniella</taxon>
    </lineage>
</organism>
<dbReference type="EMBL" id="JAAMPI010000035">
    <property type="protein sequence ID" value="KAF4637127.1"/>
    <property type="molecule type" value="Genomic_DNA"/>
</dbReference>